<evidence type="ECO:0000256" key="2">
    <source>
        <dbReference type="ARBA" id="ARBA00004623"/>
    </source>
</evidence>
<comment type="catalytic activity">
    <reaction evidence="10">
        <text>a 1,2-diacyl-sn-glycero-3-phospho-L-serine(in) = a 1,2-diacyl-sn-glycero-3-phospho-L-serine(out)</text>
        <dbReference type="Rhea" id="RHEA:38663"/>
        <dbReference type="ChEBI" id="CHEBI:57262"/>
    </reaction>
</comment>
<feature type="compositionally biased region" description="Polar residues" evidence="12">
    <location>
        <begin position="352"/>
        <end position="366"/>
    </location>
</feature>
<evidence type="ECO:0000256" key="10">
    <source>
        <dbReference type="ARBA" id="ARBA00024479"/>
    </source>
</evidence>
<dbReference type="GO" id="GO:0005789">
    <property type="term" value="C:endoplasmic reticulum membrane"/>
    <property type="evidence" value="ECO:0007669"/>
    <property type="project" value="UniProtKB-SubCell"/>
</dbReference>
<feature type="compositionally biased region" description="Low complexity" evidence="12">
    <location>
        <begin position="287"/>
        <end position="296"/>
    </location>
</feature>
<dbReference type="Pfam" id="PF13329">
    <property type="entry name" value="ATG2_CAD"/>
    <property type="match status" value="1"/>
</dbReference>
<comment type="subcellular location">
    <subcellularLocation>
        <location evidence="1">Endoplasmic reticulum membrane</location>
        <topology evidence="1">Peripheral membrane protein</topology>
    </subcellularLocation>
    <subcellularLocation>
        <location evidence="2">Preautophagosomal structure membrane</location>
        <topology evidence="2">Peripheral membrane protein</topology>
    </subcellularLocation>
</comment>
<comment type="catalytic activity">
    <reaction evidence="11">
        <text>a 1,2-diacyl-sn-glycero-3-phosphoethanolamine(in) = a 1,2-diacyl-sn-glycero-3-phosphoethanolamine(out)</text>
        <dbReference type="Rhea" id="RHEA:38895"/>
        <dbReference type="ChEBI" id="CHEBI:64612"/>
    </reaction>
</comment>
<name>A0AAV1IJA5_9CHLO</name>
<keyword evidence="9" id="KW-0472">Membrane</keyword>
<dbReference type="InterPro" id="IPR026849">
    <property type="entry name" value="ATG2"/>
</dbReference>
<protein>
    <recommendedName>
        <fullName evidence="4">Autophagy-related protein 2</fullName>
    </recommendedName>
</protein>
<evidence type="ECO:0000313" key="13">
    <source>
        <dbReference type="EMBL" id="CAK0786741.1"/>
    </source>
</evidence>
<feature type="region of interest" description="Disordered" evidence="12">
    <location>
        <begin position="1423"/>
        <end position="1448"/>
    </location>
</feature>
<dbReference type="GO" id="GO:0061709">
    <property type="term" value="P:reticulophagy"/>
    <property type="evidence" value="ECO:0007669"/>
    <property type="project" value="TreeGrafter"/>
</dbReference>
<feature type="compositionally biased region" description="Basic and acidic residues" evidence="12">
    <location>
        <begin position="316"/>
        <end position="340"/>
    </location>
</feature>
<feature type="region of interest" description="Disordered" evidence="12">
    <location>
        <begin position="281"/>
        <end position="388"/>
    </location>
</feature>
<evidence type="ECO:0000256" key="11">
    <source>
        <dbReference type="ARBA" id="ARBA00024615"/>
    </source>
</evidence>
<dbReference type="GO" id="GO:0032266">
    <property type="term" value="F:phosphatidylinositol-3-phosphate binding"/>
    <property type="evidence" value="ECO:0007669"/>
    <property type="project" value="TreeGrafter"/>
</dbReference>
<feature type="region of interest" description="Disordered" evidence="12">
    <location>
        <begin position="1523"/>
        <end position="1556"/>
    </location>
</feature>
<comment type="caution">
    <text evidence="13">The sequence shown here is derived from an EMBL/GenBank/DDBJ whole genome shotgun (WGS) entry which is preliminary data.</text>
</comment>
<dbReference type="GO" id="GO:0061723">
    <property type="term" value="P:glycophagy"/>
    <property type="evidence" value="ECO:0007669"/>
    <property type="project" value="TreeGrafter"/>
</dbReference>
<dbReference type="GO" id="GO:0061908">
    <property type="term" value="C:phagophore"/>
    <property type="evidence" value="ECO:0007669"/>
    <property type="project" value="TreeGrafter"/>
</dbReference>
<keyword evidence="14" id="KW-1185">Reference proteome</keyword>
<evidence type="ECO:0000256" key="1">
    <source>
        <dbReference type="ARBA" id="ARBA00004406"/>
    </source>
</evidence>
<keyword evidence="7" id="KW-0072">Autophagy</keyword>
<dbReference type="PANTHER" id="PTHR13190">
    <property type="entry name" value="AUTOPHAGY-RELATED 2, ISOFORM A"/>
    <property type="match status" value="1"/>
</dbReference>
<evidence type="ECO:0000256" key="12">
    <source>
        <dbReference type="SAM" id="MobiDB-lite"/>
    </source>
</evidence>
<keyword evidence="6" id="KW-0256">Endoplasmic reticulum</keyword>
<feature type="compositionally biased region" description="Low complexity" evidence="12">
    <location>
        <begin position="1543"/>
        <end position="1553"/>
    </location>
</feature>
<comment type="similarity">
    <text evidence="3">Belongs to the ATG2 family.</text>
</comment>
<dbReference type="PANTHER" id="PTHR13190:SF1">
    <property type="entry name" value="AUTOPHAGY-RELATED 2, ISOFORM A"/>
    <property type="match status" value="1"/>
</dbReference>
<evidence type="ECO:0000256" key="6">
    <source>
        <dbReference type="ARBA" id="ARBA00022824"/>
    </source>
</evidence>
<evidence type="ECO:0000256" key="3">
    <source>
        <dbReference type="ARBA" id="ARBA00009714"/>
    </source>
</evidence>
<evidence type="ECO:0000256" key="4">
    <source>
        <dbReference type="ARBA" id="ARBA00018070"/>
    </source>
</evidence>
<feature type="region of interest" description="Disordered" evidence="12">
    <location>
        <begin position="111"/>
        <end position="145"/>
    </location>
</feature>
<accession>A0AAV1IJA5</accession>
<evidence type="ECO:0000256" key="7">
    <source>
        <dbReference type="ARBA" id="ARBA00023006"/>
    </source>
</evidence>
<dbReference type="GO" id="GO:0034727">
    <property type="term" value="P:piecemeal microautophagy of the nucleus"/>
    <property type="evidence" value="ECO:0007669"/>
    <property type="project" value="TreeGrafter"/>
</dbReference>
<sequence>MATLLGNMGADWLLKRAFKFLLKKNLGSILQNEVDLDMLNVSLGTGTLEVHSALLNTQYLDAQLASPYWEIAAGYVGAMRAEIPFTSLYSQAVSLTLDETLITIRPRSTPLQDAMHGSADSGPGVPAGMDPATEEAMGGADAAPGTGWGDLGQATVVDGVRLIAGGIESVLQRLQIQATKITLRVELPPVTGAVGPPSLVILHLDSLTYSGDSTPPLQAQTSAGSAPARAPSIALKKRVAFTGLIVELFEDVEEAPSMREPDASAFSQILECSTVDLTETAGDTSAERSAGAASSAVLRPPRPGAASDQAQENEVLDWRDSRQGEHGKSRPEGQHVRDPARSLAPPEDSSAMRASQSAADGSTSPFAQLPKSLASPTGSDEDTDWDGRHVIICSPGSAGCSGHLDVRLTWQSEEQRHPAIGADLLLDPLQVQLHPHHLPLLAHLKSCLDDSADSSAAAAAAKEAALQALAAAGQAPAARSIIEGMLLPDTTAFATEFMTKSWAYGQGDPPGSAEEGTAQDEFYDAVASLGSSVSSFVSTTAASIRSSTQSFVSATSALGGRAGSNASQLSGDMSRAHSAAGEVPGAPSSSSEAQGWHFSGRASNLSLVLWYPDEAPGCSIQVSAVQSECDHRAHLLVECGDLSASFGADNKGPLSGAVHLWRLEAVEQLPAMSSDMASSAARLHEAIKIPDVLPAAPEGPRPVPSFAGVSVLPVRRSLYCSTMSQLSALSASCGPVSAGHPHIQIWPVMAVAGSHAVSGGTPGVSVQVVPQSRPASEPKAVMHVQAVSLWASLPLLQRMEAFLLPHTVYQQQQLQATAAAQTTPAMARRASAPLGTGVRYNAESALDALLDDLQEFRAESARPAAPSVSEHAHEISCYCPRICFVSMLPHATEAASVPVCHGYGHVALEIVSKEPDHQGPLPMTTVASSSPGAWELEAALGRAKLFLIGSPYASDFCFSDAIGGPLQANCVVEIGPSAVTPARESPPALTARIRWAGDTQPAAQAVQRAWEHVQAHAGGSSAGSHSSSVADAHFREALLASSPLFVSISAPEVLADISRADLAALWHGLDALLGWQAQAAAQAVAGGYATQVPAVQTAFLVDAGIRANLQHVTQGLGMDMERRDAAAFTADLDTVRAFAVSALGGLVEATAVDVQATGATLKSGRRGDCLLHIPATSEMPARSSPCARLLYTQRPASPAAAGPRAHAAALADEGLQQEGGNAVSLEALASVTVSGGTISAADGDLALPWLGQLGNFFAIGYGEEASEPQPQPTALKTAIALRDCALRYEPPTGDGASSSLTDASPVAAALLVGSLDTCVESTCPGLDLRLQSCSLFCVKVAERDKAWAAPSVVDLPGSHLIRAGYSLAASEPCLTLCFSPGDGEEGTPKLAISNERLHAALTARALHLVTALAQQIGGGAPAEAQQAAARSSSGSGSRALPRQEGLIRAESEGSVDRLNVCVMEGVQEDAYRGLPGQPAQGRQRSECLEGGWLDSDLNQAIEQGTDIAIIFPDAQPVSTIGAPRHGRHPGMSASLHETEEHSSAAQTGSSSATEEQGRWFREGSDGGLMGPPEIISEHVPVPLERPPGGFRGRGGGFGRGALGPLPDDYPPPAFRLVLKDIRACIQLCTDADNAGDPMQPTTRPRVELDVQGLCMQADTFRAGGPRIRRTALSVRHAELRDCAPRPEGGPGWRKIACYHATANVPRDAHACLLQVELEAVRPGEGDGADEELRLSIAILPLRLRIDQAVADFCQVFFAPPKPDEGDGEIIDWVEGEDEGDYMTPPTDAQQPAGAKVFFQRAEIWGFSVMIDYWPRRLDIAALKAGSLAEVLNLAPWGNVLLQLPPVRLSAQGWSSLGAGLGEQWLRDITTNQAHKFLTGYAPIRSMARVGAAAGALLAIPAEQLAPGAQPRVNAPPLSRQLQRGLTRLTRAILAEMLGLSASALGSVQVALTGTSDTGSEQPAGLTEGLKVASERLSWGFSRGAKALAGNRYATDSLTAKAKRALRAAPQALVAPLSGGAAAARALMLGTRNALDPERYEERHDFR</sequence>
<dbReference type="GO" id="GO:0043495">
    <property type="term" value="F:protein-membrane adaptor activity"/>
    <property type="evidence" value="ECO:0007669"/>
    <property type="project" value="TreeGrafter"/>
</dbReference>
<evidence type="ECO:0000256" key="8">
    <source>
        <dbReference type="ARBA" id="ARBA00023055"/>
    </source>
</evidence>
<evidence type="ECO:0000313" key="14">
    <source>
        <dbReference type="Proteomes" id="UP001314263"/>
    </source>
</evidence>
<keyword evidence="5" id="KW-0813">Transport</keyword>
<evidence type="ECO:0000256" key="9">
    <source>
        <dbReference type="ARBA" id="ARBA00023136"/>
    </source>
</evidence>
<gene>
    <name evidence="13" type="ORF">CVIRNUC_009955</name>
</gene>
<proteinExistence type="inferred from homology"/>
<dbReference type="GO" id="GO:0034045">
    <property type="term" value="C:phagophore assembly site membrane"/>
    <property type="evidence" value="ECO:0007669"/>
    <property type="project" value="UniProtKB-SubCell"/>
</dbReference>
<dbReference type="EMBL" id="CAUYUE010000015">
    <property type="protein sequence ID" value="CAK0786741.1"/>
    <property type="molecule type" value="Genomic_DNA"/>
</dbReference>
<evidence type="ECO:0000256" key="5">
    <source>
        <dbReference type="ARBA" id="ARBA00022448"/>
    </source>
</evidence>
<keyword evidence="8" id="KW-0445">Lipid transport</keyword>
<dbReference type="GO" id="GO:0000422">
    <property type="term" value="P:autophagy of mitochondrion"/>
    <property type="evidence" value="ECO:0007669"/>
    <property type="project" value="TreeGrafter"/>
</dbReference>
<dbReference type="GO" id="GO:0000045">
    <property type="term" value="P:autophagosome assembly"/>
    <property type="evidence" value="ECO:0007669"/>
    <property type="project" value="TreeGrafter"/>
</dbReference>
<dbReference type="Proteomes" id="UP001314263">
    <property type="component" value="Unassembled WGS sequence"/>
</dbReference>
<reference evidence="13 14" key="1">
    <citation type="submission" date="2023-10" db="EMBL/GenBank/DDBJ databases">
        <authorList>
            <person name="Maclean D."/>
            <person name="Macfadyen A."/>
        </authorList>
    </citation>
    <scope>NUCLEOTIDE SEQUENCE [LARGE SCALE GENOMIC DNA]</scope>
</reference>
<dbReference type="GO" id="GO:0006869">
    <property type="term" value="P:lipid transport"/>
    <property type="evidence" value="ECO:0007669"/>
    <property type="project" value="UniProtKB-KW"/>
</dbReference>
<organism evidence="13 14">
    <name type="scientific">Coccomyxa viridis</name>
    <dbReference type="NCBI Taxonomy" id="1274662"/>
    <lineage>
        <taxon>Eukaryota</taxon>
        <taxon>Viridiplantae</taxon>
        <taxon>Chlorophyta</taxon>
        <taxon>core chlorophytes</taxon>
        <taxon>Trebouxiophyceae</taxon>
        <taxon>Trebouxiophyceae incertae sedis</taxon>
        <taxon>Coccomyxaceae</taxon>
        <taxon>Coccomyxa</taxon>
    </lineage>
</organism>
<feature type="compositionally biased region" description="Low complexity" evidence="12">
    <location>
        <begin position="1423"/>
        <end position="1439"/>
    </location>
</feature>
<feature type="region of interest" description="Disordered" evidence="12">
    <location>
        <begin position="561"/>
        <end position="595"/>
    </location>
</feature>